<dbReference type="Ensembl" id="ENSSTUT00000035065.1">
    <property type="protein sequence ID" value="ENSSTUP00000033557.1"/>
    <property type="gene ID" value="ENSSTUG00000014353.1"/>
</dbReference>
<dbReference type="AlphaFoldDB" id="A0A673YGF4"/>
<evidence type="ECO:0000313" key="2">
    <source>
        <dbReference type="Ensembl" id="ENSSTUP00000033557.1"/>
    </source>
</evidence>
<name>A0A673YGF4_SALTR</name>
<proteinExistence type="predicted"/>
<keyword evidence="3" id="KW-1185">Reference proteome</keyword>
<accession>A0A673YGF4</accession>
<dbReference type="Proteomes" id="UP000472277">
    <property type="component" value="Chromosome 19"/>
</dbReference>
<reference evidence="2" key="1">
    <citation type="submission" date="2025-08" db="UniProtKB">
        <authorList>
            <consortium name="Ensembl"/>
        </authorList>
    </citation>
    <scope>IDENTIFICATION</scope>
</reference>
<keyword evidence="1" id="KW-0732">Signal</keyword>
<evidence type="ECO:0000256" key="1">
    <source>
        <dbReference type="SAM" id="SignalP"/>
    </source>
</evidence>
<feature type="signal peptide" evidence="1">
    <location>
        <begin position="1"/>
        <end position="34"/>
    </location>
</feature>
<sequence length="107" mass="11735">ALLAMHIRFLLSHHPPQPPPVWALLLFRCPSLTATLPGCCGPLARCLTSPQAYEWFLIRSLSRMKGSCTMMGVTSLIQVVVFGEHELVVKGTCLVLPMDDPPPLSLL</sequence>
<protein>
    <submittedName>
        <fullName evidence="2">Uncharacterized protein</fullName>
    </submittedName>
</protein>
<reference evidence="2" key="2">
    <citation type="submission" date="2025-09" db="UniProtKB">
        <authorList>
            <consortium name="Ensembl"/>
        </authorList>
    </citation>
    <scope>IDENTIFICATION</scope>
</reference>
<evidence type="ECO:0000313" key="3">
    <source>
        <dbReference type="Proteomes" id="UP000472277"/>
    </source>
</evidence>
<dbReference type="InParanoid" id="A0A673YGF4"/>
<feature type="chain" id="PRO_5025427186" evidence="1">
    <location>
        <begin position="35"/>
        <end position="107"/>
    </location>
</feature>
<organism evidence="2 3">
    <name type="scientific">Salmo trutta</name>
    <name type="common">Brown trout</name>
    <dbReference type="NCBI Taxonomy" id="8032"/>
    <lineage>
        <taxon>Eukaryota</taxon>
        <taxon>Metazoa</taxon>
        <taxon>Chordata</taxon>
        <taxon>Craniata</taxon>
        <taxon>Vertebrata</taxon>
        <taxon>Euteleostomi</taxon>
        <taxon>Actinopterygii</taxon>
        <taxon>Neopterygii</taxon>
        <taxon>Teleostei</taxon>
        <taxon>Protacanthopterygii</taxon>
        <taxon>Salmoniformes</taxon>
        <taxon>Salmonidae</taxon>
        <taxon>Salmoninae</taxon>
        <taxon>Salmo</taxon>
    </lineage>
</organism>